<evidence type="ECO:0000256" key="4">
    <source>
        <dbReference type="ARBA" id="ARBA00023163"/>
    </source>
</evidence>
<evidence type="ECO:0000256" key="2">
    <source>
        <dbReference type="ARBA" id="ARBA00023125"/>
    </source>
</evidence>
<dbReference type="EMBL" id="CP054160">
    <property type="protein sequence ID" value="QKJ57664.1"/>
    <property type="molecule type" value="Genomic_DNA"/>
</dbReference>
<gene>
    <name evidence="6" type="ORF">G9399_03755</name>
</gene>
<evidence type="ECO:0000256" key="3">
    <source>
        <dbReference type="ARBA" id="ARBA00023159"/>
    </source>
</evidence>
<evidence type="ECO:0000313" key="6">
    <source>
        <dbReference type="EMBL" id="QKJ57664.1"/>
    </source>
</evidence>
<keyword evidence="2" id="KW-0238">DNA-binding</keyword>
<feature type="domain" description="HTH luxR-type" evidence="5">
    <location>
        <begin position="118"/>
        <end position="181"/>
    </location>
</feature>
<protein>
    <submittedName>
        <fullName evidence="6">Helix-turn-helix transcriptional regulator</fullName>
    </submittedName>
</protein>
<dbReference type="CDD" id="cd06170">
    <property type="entry name" value="LuxR_C_like"/>
    <property type="match status" value="1"/>
</dbReference>
<proteinExistence type="predicted"/>
<dbReference type="InterPro" id="IPR000792">
    <property type="entry name" value="Tscrpt_reg_LuxR_C"/>
</dbReference>
<dbReference type="PROSITE" id="PS00622">
    <property type="entry name" value="HTH_LUXR_1"/>
    <property type="match status" value="1"/>
</dbReference>
<evidence type="ECO:0000313" key="7">
    <source>
        <dbReference type="Proteomes" id="UP000503464"/>
    </source>
</evidence>
<evidence type="ECO:0000256" key="1">
    <source>
        <dbReference type="ARBA" id="ARBA00023015"/>
    </source>
</evidence>
<keyword evidence="3" id="KW-0010">Activator</keyword>
<dbReference type="SUPFAM" id="SSF46894">
    <property type="entry name" value="C-terminal effector domain of the bipartite response regulators"/>
    <property type="match status" value="1"/>
</dbReference>
<dbReference type="InterPro" id="IPR036388">
    <property type="entry name" value="WH-like_DNA-bd_sf"/>
</dbReference>
<keyword evidence="4" id="KW-0804">Transcription</keyword>
<accession>A0AAE7JS89</accession>
<dbReference type="Pfam" id="PF00196">
    <property type="entry name" value="GerE"/>
    <property type="match status" value="1"/>
</dbReference>
<dbReference type="PANTHER" id="PTHR44688:SF16">
    <property type="entry name" value="DNA-BINDING TRANSCRIPTIONAL ACTIVATOR DEVR_DOSR"/>
    <property type="match status" value="1"/>
</dbReference>
<dbReference type="InterPro" id="IPR016032">
    <property type="entry name" value="Sig_transdc_resp-reg_C-effctor"/>
</dbReference>
<dbReference type="GO" id="GO:0006355">
    <property type="term" value="P:regulation of DNA-templated transcription"/>
    <property type="evidence" value="ECO:0007669"/>
    <property type="project" value="InterPro"/>
</dbReference>
<evidence type="ECO:0000259" key="5">
    <source>
        <dbReference type="PROSITE" id="PS50043"/>
    </source>
</evidence>
<dbReference type="GO" id="GO:0003677">
    <property type="term" value="F:DNA binding"/>
    <property type="evidence" value="ECO:0007669"/>
    <property type="project" value="UniProtKB-KW"/>
</dbReference>
<dbReference type="PANTHER" id="PTHR44688">
    <property type="entry name" value="DNA-BINDING TRANSCRIPTIONAL ACTIVATOR DEVR_DOSR"/>
    <property type="match status" value="1"/>
</dbReference>
<reference evidence="7" key="1">
    <citation type="submission" date="2020-03" db="EMBL/GenBank/DDBJ databases">
        <title>Genome sequences of seven Enterobacteriaceae strains isolated from Canadian wastewater treatment facilities.</title>
        <authorList>
            <person name="Huang H."/>
            <person name="Chmara J.T."/>
            <person name="Duceppe M.-O."/>
        </authorList>
    </citation>
    <scope>NUCLEOTIDE SEQUENCE [LARGE SCALE GENOMIC DNA]</scope>
    <source>
        <strain evidence="7">Biosolid 3</strain>
    </source>
</reference>
<dbReference type="PRINTS" id="PR00038">
    <property type="entry name" value="HTHLUXR"/>
</dbReference>
<dbReference type="AlphaFoldDB" id="A0AAE7JS89"/>
<keyword evidence="1" id="KW-0805">Transcription regulation</keyword>
<dbReference type="PROSITE" id="PS50043">
    <property type="entry name" value="HTH_LUXR_2"/>
    <property type="match status" value="1"/>
</dbReference>
<dbReference type="Proteomes" id="UP000503464">
    <property type="component" value="Chromosome"/>
</dbReference>
<dbReference type="SMART" id="SM00421">
    <property type="entry name" value="HTH_LUXR"/>
    <property type="match status" value="1"/>
</dbReference>
<name>A0AAE7JS89_SERFO</name>
<dbReference type="Gene3D" id="1.10.10.10">
    <property type="entry name" value="Winged helix-like DNA-binding domain superfamily/Winged helix DNA-binding domain"/>
    <property type="match status" value="1"/>
</dbReference>
<dbReference type="RefSeq" id="WP_173408702.1">
    <property type="nucleotide sequence ID" value="NZ_CP054160.3"/>
</dbReference>
<sequence>MDVYVVTENNFFFIGIKEQLPFEKGAIKKLHPNEIENNSTITFYRDDVFIFHTSNFGIELSFLISTGGFPGKLIFIPTTSKEKFKLAFNRYVFLDTYATIDEITTKIINNNEYDSLNYQVISEPLTEREKTIMRHTISGMNVYKISQYLSISTKTVYSHRRNAFHKLGGRNLFEIWPFRGNFLRAPTS</sequence>
<organism evidence="6 7">
    <name type="scientific">Serratia fonticola</name>
    <dbReference type="NCBI Taxonomy" id="47917"/>
    <lineage>
        <taxon>Bacteria</taxon>
        <taxon>Pseudomonadati</taxon>
        <taxon>Pseudomonadota</taxon>
        <taxon>Gammaproteobacteria</taxon>
        <taxon>Enterobacterales</taxon>
        <taxon>Yersiniaceae</taxon>
        <taxon>Serratia</taxon>
    </lineage>
</organism>